<reference evidence="3" key="1">
    <citation type="submission" date="2009-07" db="EMBL/GenBank/DDBJ databases">
        <authorList>
            <consortium name="US DOE Joint Genome Institute (JGI-PGF)"/>
            <person name="Lucas S."/>
            <person name="Copeland A."/>
            <person name="Lapidus A."/>
            <person name="Glavina del Rio T."/>
            <person name="Tice H."/>
            <person name="Bruce D."/>
            <person name="Goodwin L."/>
            <person name="Pitluck S."/>
            <person name="Larimer F."/>
            <person name="Land M.L."/>
            <person name="Mouttaki H."/>
            <person name="He Z."/>
            <person name="Zhou J."/>
            <person name="Hemme C.L."/>
        </authorList>
    </citation>
    <scope>NUCLEOTIDE SEQUENCE [LARGE SCALE GENOMIC DNA]</scope>
    <source>
        <strain evidence="3">DSM 2782</strain>
    </source>
</reference>
<dbReference type="InterPro" id="IPR001387">
    <property type="entry name" value="Cro/C1-type_HTH"/>
</dbReference>
<proteinExistence type="predicted"/>
<dbReference type="Pfam" id="PF01381">
    <property type="entry name" value="HTH_3"/>
    <property type="match status" value="1"/>
</dbReference>
<dbReference type="Proteomes" id="UP000003860">
    <property type="component" value="Unassembled WGS sequence"/>
</dbReference>
<dbReference type="OrthoDB" id="9812239at2"/>
<keyword evidence="4" id="KW-1185">Reference proteome</keyword>
<dbReference type="PROSITE" id="PS50943">
    <property type="entry name" value="HTH_CROC1"/>
    <property type="match status" value="1"/>
</dbReference>
<dbReference type="EMBL" id="ACXX02000020">
    <property type="protein sequence ID" value="EGD45818.1"/>
    <property type="molecule type" value="Genomic_DNA"/>
</dbReference>
<dbReference type="SMART" id="SM00530">
    <property type="entry name" value="HTH_XRE"/>
    <property type="match status" value="1"/>
</dbReference>
<reference evidence="3" key="2">
    <citation type="submission" date="2011-01" db="EMBL/GenBank/DDBJ databases">
        <title>The Non-contiguous Finished genome of Clostridium papyrosolvens.</title>
        <authorList>
            <person name="Lucas S."/>
            <person name="Copeland A."/>
            <person name="Lapidus A."/>
            <person name="Cheng J.-F."/>
            <person name="Goodwin L."/>
            <person name="Pitluck S."/>
            <person name="Misra M."/>
            <person name="Chertkov O."/>
            <person name="Detter J.C."/>
            <person name="Han C."/>
            <person name="Tapia R."/>
            <person name="Land M."/>
            <person name="Hauser L."/>
            <person name="Kyrpides N."/>
            <person name="Ivanova N."/>
            <person name="Pagani I."/>
            <person name="Mouttaki H."/>
            <person name="He Z."/>
            <person name="Zhou J."/>
            <person name="Hemme C.L."/>
            <person name="Woyke T."/>
        </authorList>
    </citation>
    <scope>NUCLEOTIDE SEQUENCE [LARGE SCALE GENOMIC DNA]</scope>
    <source>
        <strain evidence="3">DSM 2782</strain>
    </source>
</reference>
<protein>
    <submittedName>
        <fullName evidence="3">Helix-turn-helix domain protein</fullName>
    </submittedName>
</protein>
<dbReference type="CDD" id="cd00093">
    <property type="entry name" value="HTH_XRE"/>
    <property type="match status" value="1"/>
</dbReference>
<dbReference type="eggNOG" id="COG1476">
    <property type="taxonomic scope" value="Bacteria"/>
</dbReference>
<evidence type="ECO:0000313" key="3">
    <source>
        <dbReference type="EMBL" id="EGD45818.1"/>
    </source>
</evidence>
<evidence type="ECO:0000256" key="1">
    <source>
        <dbReference type="ARBA" id="ARBA00023125"/>
    </source>
</evidence>
<dbReference type="GO" id="GO:0003677">
    <property type="term" value="F:DNA binding"/>
    <property type="evidence" value="ECO:0007669"/>
    <property type="project" value="UniProtKB-KW"/>
</dbReference>
<sequence>MSFSDNLKKLRKQYKYSQEYLAEKLKTTQQNISLYERGLVAPNIETLTQLADCFRVSVDYLIDYKKDPNHTGLSQEAIDLLKIFDELPHNKKVTSIEILRVLKDTSEREL</sequence>
<keyword evidence="1" id="KW-0238">DNA-binding</keyword>
<evidence type="ECO:0000313" key="4">
    <source>
        <dbReference type="Proteomes" id="UP000003860"/>
    </source>
</evidence>
<dbReference type="RefSeq" id="WP_004622489.1">
    <property type="nucleotide sequence ID" value="NZ_ACXX02000020.1"/>
</dbReference>
<comment type="caution">
    <text evidence="3">The sequence shown here is derived from an EMBL/GenBank/DDBJ whole genome shotgun (WGS) entry which is preliminary data.</text>
</comment>
<gene>
    <name evidence="3" type="ORF">Cpap_0187</name>
</gene>
<organism evidence="3 4">
    <name type="scientific">Ruminiclostridium papyrosolvens DSM 2782</name>
    <dbReference type="NCBI Taxonomy" id="588581"/>
    <lineage>
        <taxon>Bacteria</taxon>
        <taxon>Bacillati</taxon>
        <taxon>Bacillota</taxon>
        <taxon>Clostridia</taxon>
        <taxon>Eubacteriales</taxon>
        <taxon>Oscillospiraceae</taxon>
        <taxon>Ruminiclostridium</taxon>
    </lineage>
</organism>
<accession>F1TIK1</accession>
<dbReference type="STRING" id="588581.Cpap_0187"/>
<dbReference type="AlphaFoldDB" id="F1TIK1"/>
<dbReference type="Gene3D" id="1.10.260.40">
    <property type="entry name" value="lambda repressor-like DNA-binding domains"/>
    <property type="match status" value="1"/>
</dbReference>
<feature type="domain" description="HTH cro/C1-type" evidence="2">
    <location>
        <begin position="7"/>
        <end position="61"/>
    </location>
</feature>
<evidence type="ECO:0000259" key="2">
    <source>
        <dbReference type="PROSITE" id="PS50943"/>
    </source>
</evidence>
<dbReference type="PANTHER" id="PTHR46558:SF11">
    <property type="entry name" value="HTH-TYPE TRANSCRIPTIONAL REGULATOR XRE"/>
    <property type="match status" value="1"/>
</dbReference>
<dbReference type="InterPro" id="IPR010982">
    <property type="entry name" value="Lambda_DNA-bd_dom_sf"/>
</dbReference>
<name>F1TIK1_9FIRM</name>
<dbReference type="SUPFAM" id="SSF47413">
    <property type="entry name" value="lambda repressor-like DNA-binding domains"/>
    <property type="match status" value="1"/>
</dbReference>
<dbReference type="PANTHER" id="PTHR46558">
    <property type="entry name" value="TRACRIPTIONAL REGULATORY PROTEIN-RELATED-RELATED"/>
    <property type="match status" value="1"/>
</dbReference>